<feature type="compositionally biased region" description="Basic residues" evidence="1">
    <location>
        <begin position="85"/>
        <end position="95"/>
    </location>
</feature>
<dbReference type="OrthoDB" id="3559580at2759"/>
<dbReference type="PANTHER" id="PTHR35391:SF5">
    <property type="entry name" value="DUF6590 DOMAIN-CONTAINING PROTEIN"/>
    <property type="match status" value="1"/>
</dbReference>
<dbReference type="GeneID" id="9671532"/>
<feature type="compositionally biased region" description="Acidic residues" evidence="1">
    <location>
        <begin position="119"/>
        <end position="129"/>
    </location>
</feature>
<feature type="compositionally biased region" description="Basic residues" evidence="1">
    <location>
        <begin position="102"/>
        <end position="115"/>
    </location>
</feature>
<feature type="region of interest" description="Disordered" evidence="1">
    <location>
        <begin position="40"/>
        <end position="207"/>
    </location>
</feature>
<evidence type="ECO:0000259" key="2">
    <source>
        <dbReference type="Pfam" id="PF20233"/>
    </source>
</evidence>
<proteinExistence type="predicted"/>
<feature type="domain" description="DUF6590" evidence="2">
    <location>
        <begin position="232"/>
        <end position="388"/>
    </location>
</feature>
<dbReference type="VEuPathDB" id="FungiDB:NECHADRAFT_101892"/>
<reference evidence="3 4" key="1">
    <citation type="journal article" date="2009" name="PLoS Genet.">
        <title>The genome of Nectria haematococca: contribution of supernumerary chromosomes to gene expansion.</title>
        <authorList>
            <person name="Coleman J.J."/>
            <person name="Rounsley S.D."/>
            <person name="Rodriguez-Carres M."/>
            <person name="Kuo A."/>
            <person name="Wasmann C.C."/>
            <person name="Grimwood J."/>
            <person name="Schmutz J."/>
            <person name="Taga M."/>
            <person name="White G.J."/>
            <person name="Zhou S."/>
            <person name="Schwartz D.C."/>
            <person name="Freitag M."/>
            <person name="Ma L.J."/>
            <person name="Danchin E.G."/>
            <person name="Henrissat B."/>
            <person name="Coutinho P.M."/>
            <person name="Nelson D.R."/>
            <person name="Straney D."/>
            <person name="Napoli C.A."/>
            <person name="Barker B.M."/>
            <person name="Gribskov M."/>
            <person name="Rep M."/>
            <person name="Kroken S."/>
            <person name="Molnar I."/>
            <person name="Rensing C."/>
            <person name="Kennell J.C."/>
            <person name="Zamora J."/>
            <person name="Farman M.L."/>
            <person name="Selker E.U."/>
            <person name="Salamov A."/>
            <person name="Shapiro H."/>
            <person name="Pangilinan J."/>
            <person name="Lindquist E."/>
            <person name="Lamers C."/>
            <person name="Grigoriev I.V."/>
            <person name="Geiser D.M."/>
            <person name="Covert S.F."/>
            <person name="Temporini E."/>
            <person name="Vanetten H.D."/>
        </authorList>
    </citation>
    <scope>NUCLEOTIDE SEQUENCE [LARGE SCALE GENOMIC DNA]</scope>
    <source>
        <strain evidence="4">ATCC MYA-4622 / CBS 123669 / FGSC 9596 / NRRL 45880 / 77-13-4</strain>
    </source>
</reference>
<dbReference type="InterPro" id="IPR046497">
    <property type="entry name" value="DUF6590"/>
</dbReference>
<dbReference type="InParanoid" id="C7Z1P1"/>
<evidence type="ECO:0000313" key="3">
    <source>
        <dbReference type="EMBL" id="EEU41859.1"/>
    </source>
</evidence>
<dbReference type="EMBL" id="GG698906">
    <property type="protein sequence ID" value="EEU41859.1"/>
    <property type="molecule type" value="Genomic_DNA"/>
</dbReference>
<sequence length="412" mass="46132">MSMYPPSNIQWSEWAWDPTYGQYYRQATDANGEILIQWQSEVANDPSTPRETDEVPDVSALTLQDPPSPDDGDPANYTTEASSKPKSKSKSHKSSKKESKSSKSKSKSSHRKGKSRAQDDDDEEEEGEPDPAQAPRVYFDHQTGEYLPYPENDQDPGQYGTGDGDDAELEAYHQSRKYSRDQYSAGGPADSAYGAYEPAEPEETPARAEEHITGTAGDYELLDPRYTVVHSSYFQPGEVFKVLWPEPAGSRSAPNVSTYAEGSTKGAPSVVIYPDQYGGQIFAHFRRFIVIANDYGHCQCVPISTYGKKGCTKSGAKPSQHGIVHDVRSRPHLLSHEPELGYRPVRLEITDQSEKISRESRVNYAKLTTVEHNVKVLFVGRVIPEDLSIAKDAVDDCWRKKTHTTRRQHRRQ</sequence>
<dbReference type="RefSeq" id="XP_003047572.1">
    <property type="nucleotide sequence ID" value="XM_003047526.1"/>
</dbReference>
<name>C7Z1P1_FUSV7</name>
<dbReference type="Proteomes" id="UP000005206">
    <property type="component" value="Chromosome 10"/>
</dbReference>
<evidence type="ECO:0000256" key="1">
    <source>
        <dbReference type="SAM" id="MobiDB-lite"/>
    </source>
</evidence>
<dbReference type="AlphaFoldDB" id="C7Z1P1"/>
<dbReference type="HOGENOM" id="CLU_038733_0_0_1"/>
<dbReference type="Pfam" id="PF20233">
    <property type="entry name" value="DUF6590"/>
    <property type="match status" value="1"/>
</dbReference>
<accession>C7Z1P1</accession>
<organism evidence="3 4">
    <name type="scientific">Fusarium vanettenii (strain ATCC MYA-4622 / CBS 123669 / FGSC 9596 / NRRL 45880 / 77-13-4)</name>
    <name type="common">Fusarium solani subsp. pisi</name>
    <dbReference type="NCBI Taxonomy" id="660122"/>
    <lineage>
        <taxon>Eukaryota</taxon>
        <taxon>Fungi</taxon>
        <taxon>Dikarya</taxon>
        <taxon>Ascomycota</taxon>
        <taxon>Pezizomycotina</taxon>
        <taxon>Sordariomycetes</taxon>
        <taxon>Hypocreomycetidae</taxon>
        <taxon>Hypocreales</taxon>
        <taxon>Nectriaceae</taxon>
        <taxon>Fusarium</taxon>
        <taxon>Fusarium solani species complex</taxon>
        <taxon>Fusarium vanettenii</taxon>
    </lineage>
</organism>
<dbReference type="STRING" id="660122.C7Z1P1"/>
<dbReference type="PANTHER" id="PTHR35391">
    <property type="entry name" value="C2H2-TYPE DOMAIN-CONTAINING PROTEIN-RELATED"/>
    <property type="match status" value="1"/>
</dbReference>
<evidence type="ECO:0000313" key="4">
    <source>
        <dbReference type="Proteomes" id="UP000005206"/>
    </source>
</evidence>
<dbReference type="eggNOG" id="ENOG502SV73">
    <property type="taxonomic scope" value="Eukaryota"/>
</dbReference>
<protein>
    <recommendedName>
        <fullName evidence="2">DUF6590 domain-containing protein</fullName>
    </recommendedName>
</protein>
<gene>
    <name evidence="3" type="ORF">NECHADRAFT_101892</name>
</gene>
<dbReference type="OMA" id="CTCIPIS"/>
<keyword evidence="4" id="KW-1185">Reference proteome</keyword>
<dbReference type="KEGG" id="nhe:NECHADRAFT_101892"/>